<dbReference type="Gene3D" id="1.10.10.60">
    <property type="entry name" value="Homeodomain-like"/>
    <property type="match status" value="1"/>
</dbReference>
<protein>
    <recommendedName>
        <fullName evidence="3">Myb/SANT-like DNA-binding domain-containing protein</fullName>
    </recommendedName>
</protein>
<dbReference type="Pfam" id="PF13837">
    <property type="entry name" value="Myb_DNA-bind_4"/>
    <property type="match status" value="1"/>
</dbReference>
<sequence length="316" mass="36083">MTSRYYYYNNEEYEIKATAEQHCKLQNDLQFFLSCVGVEESEGEVLVVGEEVVEDVKENISQNEKQSSVWNQATVNLLINSYRELKEEFRNPKTKKKALWSQIKTNFEKLGYSMSEDLLDRKWRNLKKQYKLAKDNIKGTGKARITWEYYDILTEIFEDDASINLPPVVESARPEKASTSNAEITNSICATFKAHASTSNASASTSLDFTPLELMETATIVEGSLKNSIAVSTSSLSKVSKAESLKRKGNQKESPYNMKKRKLAAETKRTEVIKIHAESIEKYTAELKRANDMQERKILAMEKTNELLEKLIANKK</sequence>
<feature type="domain" description="Myb/SANT-like DNA-binding" evidence="3">
    <location>
        <begin position="69"/>
        <end position="155"/>
    </location>
</feature>
<evidence type="ECO:0000259" key="3">
    <source>
        <dbReference type="Pfam" id="PF13837"/>
    </source>
</evidence>
<dbReference type="RefSeq" id="XP_050518300.1">
    <property type="nucleotide sequence ID" value="XM_050662343.1"/>
</dbReference>
<evidence type="ECO:0000256" key="1">
    <source>
        <dbReference type="SAM" id="Coils"/>
    </source>
</evidence>
<evidence type="ECO:0000256" key="2">
    <source>
        <dbReference type="SAM" id="MobiDB-lite"/>
    </source>
</evidence>
<name>A0ABM5L782_DIAVI</name>
<evidence type="ECO:0000313" key="4">
    <source>
        <dbReference type="EnsemblMetazoa" id="XP_050518300.1"/>
    </source>
</evidence>
<evidence type="ECO:0000313" key="5">
    <source>
        <dbReference type="Proteomes" id="UP001652700"/>
    </source>
</evidence>
<reference evidence="4" key="1">
    <citation type="submission" date="2025-05" db="UniProtKB">
        <authorList>
            <consortium name="EnsemblMetazoa"/>
        </authorList>
    </citation>
    <scope>IDENTIFICATION</scope>
</reference>
<accession>A0ABM5L782</accession>
<keyword evidence="5" id="KW-1185">Reference proteome</keyword>
<dbReference type="Proteomes" id="UP001652700">
    <property type="component" value="Unplaced"/>
</dbReference>
<proteinExistence type="predicted"/>
<feature type="region of interest" description="Disordered" evidence="2">
    <location>
        <begin position="242"/>
        <end position="261"/>
    </location>
</feature>
<dbReference type="GeneID" id="126892710"/>
<feature type="coiled-coil region" evidence="1">
    <location>
        <begin position="273"/>
        <end position="311"/>
    </location>
</feature>
<dbReference type="EnsemblMetazoa" id="XM_050662343.1">
    <property type="protein sequence ID" value="XP_050518300.1"/>
    <property type="gene ID" value="LOC126892710"/>
</dbReference>
<keyword evidence="1" id="KW-0175">Coiled coil</keyword>
<dbReference type="InterPro" id="IPR044822">
    <property type="entry name" value="Myb_DNA-bind_4"/>
</dbReference>
<organism evidence="4 5">
    <name type="scientific">Diabrotica virgifera virgifera</name>
    <name type="common">western corn rootworm</name>
    <dbReference type="NCBI Taxonomy" id="50390"/>
    <lineage>
        <taxon>Eukaryota</taxon>
        <taxon>Metazoa</taxon>
        <taxon>Ecdysozoa</taxon>
        <taxon>Arthropoda</taxon>
        <taxon>Hexapoda</taxon>
        <taxon>Insecta</taxon>
        <taxon>Pterygota</taxon>
        <taxon>Neoptera</taxon>
        <taxon>Endopterygota</taxon>
        <taxon>Coleoptera</taxon>
        <taxon>Polyphaga</taxon>
        <taxon>Cucujiformia</taxon>
        <taxon>Chrysomeloidea</taxon>
        <taxon>Chrysomelidae</taxon>
        <taxon>Galerucinae</taxon>
        <taxon>Diabroticina</taxon>
        <taxon>Diabroticites</taxon>
        <taxon>Diabrotica</taxon>
    </lineage>
</organism>